<gene>
    <name evidence="1" type="ORF">UY16_C0017G0009</name>
</gene>
<dbReference type="Proteomes" id="UP000034739">
    <property type="component" value="Unassembled WGS sequence"/>
</dbReference>
<sequence length="180" mass="20707">MAVIQETRTGDPRTGDYEYFRVSFDEGEFDAFRFDQLAQKIHYTENANEYDANGRCIASRNYLEPGDFKNPNIRVMGSSSLKFIVVDSIMYIFPSSIYHRDFKLELGITGRIQDAGRIVISFDVSREGRKTIKTTKARMLFDTSSSLFYLSGHEDQDAFRRDTIGSQLGEFFTVKSVLER</sequence>
<organism evidence="1 2">
    <name type="scientific">Candidatus Gottesmanbacteria bacterium GW2011_GWA2_47_9</name>
    <dbReference type="NCBI Taxonomy" id="1618445"/>
    <lineage>
        <taxon>Bacteria</taxon>
        <taxon>Candidatus Gottesmaniibacteriota</taxon>
    </lineage>
</organism>
<dbReference type="EMBL" id="LCOY01000017">
    <property type="protein sequence ID" value="KKU87851.1"/>
    <property type="molecule type" value="Genomic_DNA"/>
</dbReference>
<proteinExistence type="predicted"/>
<name>A0A0G1U1B9_9BACT</name>
<protein>
    <submittedName>
        <fullName evidence="1">Uncharacterized protein</fullName>
    </submittedName>
</protein>
<comment type="caution">
    <text evidence="1">The sequence shown here is derived from an EMBL/GenBank/DDBJ whole genome shotgun (WGS) entry which is preliminary data.</text>
</comment>
<accession>A0A0G1U1B9</accession>
<dbReference type="AlphaFoldDB" id="A0A0G1U1B9"/>
<evidence type="ECO:0000313" key="2">
    <source>
        <dbReference type="Proteomes" id="UP000034739"/>
    </source>
</evidence>
<evidence type="ECO:0000313" key="1">
    <source>
        <dbReference type="EMBL" id="KKU87851.1"/>
    </source>
</evidence>
<reference evidence="1 2" key="1">
    <citation type="journal article" date="2015" name="Nature">
        <title>rRNA introns, odd ribosomes, and small enigmatic genomes across a large radiation of phyla.</title>
        <authorList>
            <person name="Brown C.T."/>
            <person name="Hug L.A."/>
            <person name="Thomas B.C."/>
            <person name="Sharon I."/>
            <person name="Castelle C.J."/>
            <person name="Singh A."/>
            <person name="Wilkins M.J."/>
            <person name="Williams K.H."/>
            <person name="Banfield J.F."/>
        </authorList>
    </citation>
    <scope>NUCLEOTIDE SEQUENCE [LARGE SCALE GENOMIC DNA]</scope>
</reference>